<gene>
    <name evidence="2" type="ORF">B0H66DRAFT_554716</name>
</gene>
<comment type="caution">
    <text evidence="2">The sequence shown here is derived from an EMBL/GenBank/DDBJ whole genome shotgun (WGS) entry which is preliminary data.</text>
</comment>
<dbReference type="Proteomes" id="UP001283341">
    <property type="component" value="Unassembled WGS sequence"/>
</dbReference>
<feature type="signal peptide" evidence="1">
    <location>
        <begin position="1"/>
        <end position="21"/>
    </location>
</feature>
<name>A0AAE0M7W5_9PEZI</name>
<proteinExistence type="predicted"/>
<evidence type="ECO:0008006" key="4">
    <source>
        <dbReference type="Google" id="ProtNLM"/>
    </source>
</evidence>
<evidence type="ECO:0000313" key="3">
    <source>
        <dbReference type="Proteomes" id="UP001283341"/>
    </source>
</evidence>
<reference evidence="2" key="2">
    <citation type="submission" date="2023-06" db="EMBL/GenBank/DDBJ databases">
        <authorList>
            <consortium name="Lawrence Berkeley National Laboratory"/>
            <person name="Haridas S."/>
            <person name="Hensen N."/>
            <person name="Bonometti L."/>
            <person name="Westerberg I."/>
            <person name="Brannstrom I.O."/>
            <person name="Guillou S."/>
            <person name="Cros-Aarteil S."/>
            <person name="Calhoun S."/>
            <person name="Kuo A."/>
            <person name="Mondo S."/>
            <person name="Pangilinan J."/>
            <person name="Riley R."/>
            <person name="Labutti K."/>
            <person name="Andreopoulos B."/>
            <person name="Lipzen A."/>
            <person name="Chen C."/>
            <person name="Yanf M."/>
            <person name="Daum C."/>
            <person name="Ng V."/>
            <person name="Clum A."/>
            <person name="Steindorff A."/>
            <person name="Ohm R."/>
            <person name="Martin F."/>
            <person name="Silar P."/>
            <person name="Natvig D."/>
            <person name="Lalanne C."/>
            <person name="Gautier V."/>
            <person name="Ament-Velasquez S.L."/>
            <person name="Kruys A."/>
            <person name="Hutchinson M.I."/>
            <person name="Powell A.J."/>
            <person name="Barry K."/>
            <person name="Miller A.N."/>
            <person name="Grigoriev I.V."/>
            <person name="Debuchy R."/>
            <person name="Gladieux P."/>
            <person name="Thoren M.H."/>
            <person name="Johannesson H."/>
        </authorList>
    </citation>
    <scope>NUCLEOTIDE SEQUENCE</scope>
    <source>
        <strain evidence="2">CBS 118394</strain>
    </source>
</reference>
<feature type="chain" id="PRO_5042003570" description="Secreted protein" evidence="1">
    <location>
        <begin position="22"/>
        <end position="89"/>
    </location>
</feature>
<keyword evidence="3" id="KW-1185">Reference proteome</keyword>
<dbReference type="AlphaFoldDB" id="A0AAE0M7W5"/>
<dbReference type="EMBL" id="JAUEDM010000003">
    <property type="protein sequence ID" value="KAK3322577.1"/>
    <property type="molecule type" value="Genomic_DNA"/>
</dbReference>
<protein>
    <recommendedName>
        <fullName evidence="4">Secreted protein</fullName>
    </recommendedName>
</protein>
<keyword evidence="1" id="KW-0732">Signal</keyword>
<evidence type="ECO:0000256" key="1">
    <source>
        <dbReference type="SAM" id="SignalP"/>
    </source>
</evidence>
<sequence length="89" mass="9872">MSEAVHVCVAFLLRAFRSGDAQEGDPGTGRTGCCLSYLPCITPRIVKVGHVSSCVYPRIEFRETCLLCHVRSSLVRSQANNREYIYGYG</sequence>
<accession>A0AAE0M7W5</accession>
<reference evidence="2" key="1">
    <citation type="journal article" date="2023" name="Mol. Phylogenet. Evol.">
        <title>Genome-scale phylogeny and comparative genomics of the fungal order Sordariales.</title>
        <authorList>
            <person name="Hensen N."/>
            <person name="Bonometti L."/>
            <person name="Westerberg I."/>
            <person name="Brannstrom I.O."/>
            <person name="Guillou S."/>
            <person name="Cros-Aarteil S."/>
            <person name="Calhoun S."/>
            <person name="Haridas S."/>
            <person name="Kuo A."/>
            <person name="Mondo S."/>
            <person name="Pangilinan J."/>
            <person name="Riley R."/>
            <person name="LaButti K."/>
            <person name="Andreopoulos B."/>
            <person name="Lipzen A."/>
            <person name="Chen C."/>
            <person name="Yan M."/>
            <person name="Daum C."/>
            <person name="Ng V."/>
            <person name="Clum A."/>
            <person name="Steindorff A."/>
            <person name="Ohm R.A."/>
            <person name="Martin F."/>
            <person name="Silar P."/>
            <person name="Natvig D.O."/>
            <person name="Lalanne C."/>
            <person name="Gautier V."/>
            <person name="Ament-Velasquez S.L."/>
            <person name="Kruys A."/>
            <person name="Hutchinson M.I."/>
            <person name="Powell A.J."/>
            <person name="Barry K."/>
            <person name="Miller A.N."/>
            <person name="Grigoriev I.V."/>
            <person name="Debuchy R."/>
            <person name="Gladieux P."/>
            <person name="Hiltunen Thoren M."/>
            <person name="Johannesson H."/>
        </authorList>
    </citation>
    <scope>NUCLEOTIDE SEQUENCE</scope>
    <source>
        <strain evidence="2">CBS 118394</strain>
    </source>
</reference>
<evidence type="ECO:0000313" key="2">
    <source>
        <dbReference type="EMBL" id="KAK3322577.1"/>
    </source>
</evidence>
<organism evidence="2 3">
    <name type="scientific">Apodospora peruviana</name>
    <dbReference type="NCBI Taxonomy" id="516989"/>
    <lineage>
        <taxon>Eukaryota</taxon>
        <taxon>Fungi</taxon>
        <taxon>Dikarya</taxon>
        <taxon>Ascomycota</taxon>
        <taxon>Pezizomycotina</taxon>
        <taxon>Sordariomycetes</taxon>
        <taxon>Sordariomycetidae</taxon>
        <taxon>Sordariales</taxon>
        <taxon>Lasiosphaeriaceae</taxon>
        <taxon>Apodospora</taxon>
    </lineage>
</organism>